<protein>
    <submittedName>
        <fullName evidence="8">Cytochrome c peroxidase</fullName>
    </submittedName>
</protein>
<evidence type="ECO:0000256" key="5">
    <source>
        <dbReference type="ARBA" id="ARBA00023004"/>
    </source>
</evidence>
<keyword evidence="5" id="KW-0408">Iron</keyword>
<dbReference type="GO" id="GO:0020037">
    <property type="term" value="F:heme binding"/>
    <property type="evidence" value="ECO:0007669"/>
    <property type="project" value="InterPro"/>
</dbReference>
<dbReference type="GO" id="GO:0004130">
    <property type="term" value="F:cytochrome-c peroxidase activity"/>
    <property type="evidence" value="ECO:0007669"/>
    <property type="project" value="TreeGrafter"/>
</dbReference>
<comment type="subcellular location">
    <subcellularLocation>
        <location evidence="1">Cell envelope</location>
    </subcellularLocation>
</comment>
<evidence type="ECO:0000256" key="3">
    <source>
        <dbReference type="ARBA" id="ARBA00022723"/>
    </source>
</evidence>
<dbReference type="FunCoup" id="A0A395JNQ2">
    <property type="interactions" value="131"/>
</dbReference>
<evidence type="ECO:0000256" key="2">
    <source>
        <dbReference type="ARBA" id="ARBA00022617"/>
    </source>
</evidence>
<dbReference type="InParanoid" id="A0A395JNQ2"/>
<dbReference type="Pfam" id="PF03150">
    <property type="entry name" value="CCP_MauG"/>
    <property type="match status" value="1"/>
</dbReference>
<dbReference type="EMBL" id="QNRT01000002">
    <property type="protein sequence ID" value="RBP51218.1"/>
    <property type="molecule type" value="Genomic_DNA"/>
</dbReference>
<dbReference type="GO" id="GO:0009055">
    <property type="term" value="F:electron transfer activity"/>
    <property type="evidence" value="ECO:0007669"/>
    <property type="project" value="InterPro"/>
</dbReference>
<evidence type="ECO:0000256" key="4">
    <source>
        <dbReference type="ARBA" id="ARBA00023002"/>
    </source>
</evidence>
<dbReference type="InterPro" id="IPR051395">
    <property type="entry name" value="Cytochrome_c_Peroxidase/MauG"/>
</dbReference>
<sequence length="352" mass="38226">MKFIVSLIVVVVAALVIATFFFPSEPPLAPAEVDRSVPPAQTTQTYLGPIQPIEAAIGLDANKVSLGAALFDDPILSEDNTIACASCHRLDAGGTNGLPMSVGIAGGIEHINVPTVFNSSLNFAQFWDGRAKTLEEQVTGPIENPLEMGSNWPGVISRLKANSDYVKQFGSLYEDGITQQTVSHAIAEFERSLVTPNSAFDQYLKGDESALTADQLAGYQLFEQLGCIRCHQGQGIGGNMFQRMGAKKDYFANRDDLTVNDMGRFNVTGDEFDRHRFKVPSLRNIALTAPYFHDSSAPTLEDAVQTMVTYQLGRRLSDEEVHLVVAFLTSLTGEYNGAKLGADTIEQNGKKL</sequence>
<gene>
    <name evidence="8" type="ORF">DFR28_102637</name>
</gene>
<dbReference type="Pfam" id="PF00034">
    <property type="entry name" value="Cytochrom_C"/>
    <property type="match status" value="1"/>
</dbReference>
<dbReference type="RefSeq" id="WP_211316937.1">
    <property type="nucleotide sequence ID" value="NZ_QNRT01000002.1"/>
</dbReference>
<dbReference type="Gene3D" id="1.10.760.10">
    <property type="entry name" value="Cytochrome c-like domain"/>
    <property type="match status" value="2"/>
</dbReference>
<keyword evidence="4" id="KW-0560">Oxidoreductase</keyword>
<dbReference type="PANTHER" id="PTHR30600">
    <property type="entry name" value="CYTOCHROME C PEROXIDASE-RELATED"/>
    <property type="match status" value="1"/>
</dbReference>
<keyword evidence="9" id="KW-1185">Reference proteome</keyword>
<comment type="caution">
    <text evidence="8">The sequence shown here is derived from an EMBL/GenBank/DDBJ whole genome shotgun (WGS) entry which is preliminary data.</text>
</comment>
<dbReference type="InterPro" id="IPR004852">
    <property type="entry name" value="Di-haem_cyt_c_peroxidsae"/>
</dbReference>
<accession>A0A395JNQ2</accession>
<evidence type="ECO:0000256" key="1">
    <source>
        <dbReference type="ARBA" id="ARBA00004196"/>
    </source>
</evidence>
<dbReference type="GO" id="GO:0046872">
    <property type="term" value="F:metal ion binding"/>
    <property type="evidence" value="ECO:0007669"/>
    <property type="project" value="UniProtKB-KW"/>
</dbReference>
<feature type="domain" description="Di-haem cytochrome c peroxidase" evidence="7">
    <location>
        <begin position="62"/>
        <end position="208"/>
    </location>
</feature>
<reference evidence="8 9" key="1">
    <citation type="submission" date="2018-06" db="EMBL/GenBank/DDBJ databases">
        <title>Genomic Encyclopedia of Type Strains, Phase IV (KMG-IV): sequencing the most valuable type-strain genomes for metagenomic binning, comparative biology and taxonomic classification.</title>
        <authorList>
            <person name="Goeker M."/>
        </authorList>
    </citation>
    <scope>NUCLEOTIDE SEQUENCE [LARGE SCALE GENOMIC DNA]</scope>
    <source>
        <strain evidence="8 9">DSM 24032</strain>
    </source>
</reference>
<evidence type="ECO:0000313" key="9">
    <source>
        <dbReference type="Proteomes" id="UP000253083"/>
    </source>
</evidence>
<keyword evidence="3" id="KW-0479">Metal-binding</keyword>
<proteinExistence type="predicted"/>
<name>A0A395JNQ2_9GAMM</name>
<dbReference type="SUPFAM" id="SSF46626">
    <property type="entry name" value="Cytochrome c"/>
    <property type="match status" value="2"/>
</dbReference>
<evidence type="ECO:0000259" key="7">
    <source>
        <dbReference type="Pfam" id="PF03150"/>
    </source>
</evidence>
<dbReference type="InterPro" id="IPR036909">
    <property type="entry name" value="Cyt_c-like_dom_sf"/>
</dbReference>
<evidence type="ECO:0000259" key="6">
    <source>
        <dbReference type="Pfam" id="PF00034"/>
    </source>
</evidence>
<dbReference type="InterPro" id="IPR009056">
    <property type="entry name" value="Cyt_c-like_dom"/>
</dbReference>
<evidence type="ECO:0000313" key="8">
    <source>
        <dbReference type="EMBL" id="RBP51218.1"/>
    </source>
</evidence>
<dbReference type="AlphaFoldDB" id="A0A395JNQ2"/>
<keyword evidence="2" id="KW-0349">Heme</keyword>
<dbReference type="PANTHER" id="PTHR30600:SF7">
    <property type="entry name" value="CYTOCHROME C PEROXIDASE-RELATED"/>
    <property type="match status" value="1"/>
</dbReference>
<dbReference type="GO" id="GO:0030313">
    <property type="term" value="C:cell envelope"/>
    <property type="evidence" value="ECO:0007669"/>
    <property type="project" value="UniProtKB-SubCell"/>
</dbReference>
<keyword evidence="8" id="KW-0575">Peroxidase</keyword>
<feature type="domain" description="Cytochrome c" evidence="6">
    <location>
        <begin position="217"/>
        <end position="331"/>
    </location>
</feature>
<dbReference type="Proteomes" id="UP000253083">
    <property type="component" value="Unassembled WGS sequence"/>
</dbReference>
<organism evidence="8 9">
    <name type="scientific">Arenicella xantha</name>
    <dbReference type="NCBI Taxonomy" id="644221"/>
    <lineage>
        <taxon>Bacteria</taxon>
        <taxon>Pseudomonadati</taxon>
        <taxon>Pseudomonadota</taxon>
        <taxon>Gammaproteobacteria</taxon>
        <taxon>Arenicellales</taxon>
        <taxon>Arenicellaceae</taxon>
        <taxon>Arenicella</taxon>
    </lineage>
</organism>